<evidence type="ECO:0000256" key="5">
    <source>
        <dbReference type="HAMAP-Rule" id="MF_00378"/>
    </source>
</evidence>
<protein>
    <recommendedName>
        <fullName evidence="5">Exodeoxyribonuclease 7 large subunit</fullName>
        <ecNumber evidence="5">3.1.11.6</ecNumber>
    </recommendedName>
    <alternativeName>
        <fullName evidence="5">Exodeoxyribonuclease VII large subunit</fullName>
        <shortName evidence="5">Exonuclease VII large subunit</shortName>
    </alternativeName>
</protein>
<evidence type="ECO:0000259" key="8">
    <source>
        <dbReference type="Pfam" id="PF13742"/>
    </source>
</evidence>
<keyword evidence="3 5" id="KW-0378">Hydrolase</keyword>
<keyword evidence="4 5" id="KW-0269">Exonuclease</keyword>
<comment type="function">
    <text evidence="5">Bidirectionally degrades single-stranded DNA into large acid-insoluble oligonucleotides, which are then degraded further into small acid-soluble oligonucleotides.</text>
</comment>
<organism evidence="9 10">
    <name type="scientific">Insulibacter thermoxylanivorax</name>
    <dbReference type="NCBI Taxonomy" id="2749268"/>
    <lineage>
        <taxon>Bacteria</taxon>
        <taxon>Bacillati</taxon>
        <taxon>Bacillota</taxon>
        <taxon>Bacilli</taxon>
        <taxon>Bacillales</taxon>
        <taxon>Paenibacillaceae</taxon>
        <taxon>Insulibacter</taxon>
    </lineage>
</organism>
<comment type="subcellular location">
    <subcellularLocation>
        <location evidence="5 6">Cytoplasm</location>
    </subcellularLocation>
</comment>
<sequence length="466" mass="53358">MGKGGIAVERTQVPGSPDMKIFTIKQINRYIKMRMDADDILQNVWIRGEISNFKHHSSGHMYFTLKDEESRLRCVMFASANQRLAFMPREGTRVIARGSITVYERDGAYQYYVAEMQPDGIGNLYLAFEQLKQKLAKEGLFAEERKRPIPRFPRAVGVITSPTGAAVRDILTTLQRRSPATPVIVYPVAVQGVHAVPTIVKAIETMNRLQEVDVLIVGRGGGSLEELWAFNEEPVARAIAASRIPVISAVGHETDFTIADFVSDLRAATPTAAAELSVPHHLELKQQLAYQEQRLYRSLRTLLQSKQETLERLRRSPYFLHPRRYMLESAERLDRLTQQLQYTLTTYTGRIRERRLQLDHRLARHNPLERIGYMRKDLQGIEQQLVRAVQNRSRLSQQRFAALIKQLDALSPLKVMERGYSVVYDEQEQTVLNSITQVQPGDIVKIRMIDGRLDCHVWAMKGEEHE</sequence>
<dbReference type="GO" id="GO:0009318">
    <property type="term" value="C:exodeoxyribonuclease VII complex"/>
    <property type="evidence" value="ECO:0007669"/>
    <property type="project" value="UniProtKB-UniRule"/>
</dbReference>
<gene>
    <name evidence="5 9" type="primary">xseA</name>
    <name evidence="9" type="ORF">PRECH8_00830</name>
</gene>
<keyword evidence="10" id="KW-1185">Reference proteome</keyword>
<proteinExistence type="inferred from homology"/>
<dbReference type="InterPro" id="IPR025824">
    <property type="entry name" value="OB-fold_nuc-bd_dom"/>
</dbReference>
<evidence type="ECO:0000313" key="9">
    <source>
        <dbReference type="EMBL" id="GFR36787.1"/>
    </source>
</evidence>
<evidence type="ECO:0000256" key="3">
    <source>
        <dbReference type="ARBA" id="ARBA00022801"/>
    </source>
</evidence>
<comment type="caution">
    <text evidence="9">The sequence shown here is derived from an EMBL/GenBank/DDBJ whole genome shotgun (WGS) entry which is preliminary data.</text>
</comment>
<dbReference type="PANTHER" id="PTHR30008:SF0">
    <property type="entry name" value="EXODEOXYRIBONUCLEASE 7 LARGE SUBUNIT"/>
    <property type="match status" value="1"/>
</dbReference>
<dbReference type="GO" id="GO:0005737">
    <property type="term" value="C:cytoplasm"/>
    <property type="evidence" value="ECO:0007669"/>
    <property type="project" value="UniProtKB-SubCell"/>
</dbReference>
<dbReference type="InterPro" id="IPR020579">
    <property type="entry name" value="Exonuc_VII_lsu_C"/>
</dbReference>
<comment type="catalytic activity">
    <reaction evidence="5 6">
        <text>Exonucleolytic cleavage in either 5'- to 3'- or 3'- to 5'-direction to yield nucleoside 5'-phosphates.</text>
        <dbReference type="EC" id="3.1.11.6"/>
    </reaction>
</comment>
<dbReference type="Gene3D" id="2.40.50.1010">
    <property type="match status" value="1"/>
</dbReference>
<evidence type="ECO:0000256" key="4">
    <source>
        <dbReference type="ARBA" id="ARBA00022839"/>
    </source>
</evidence>
<dbReference type="EC" id="3.1.11.6" evidence="5"/>
<dbReference type="Pfam" id="PF02601">
    <property type="entry name" value="Exonuc_VII_L"/>
    <property type="match status" value="1"/>
</dbReference>
<dbReference type="Pfam" id="PF13742">
    <property type="entry name" value="tRNA_anti_2"/>
    <property type="match status" value="1"/>
</dbReference>
<evidence type="ECO:0000256" key="2">
    <source>
        <dbReference type="ARBA" id="ARBA00022722"/>
    </source>
</evidence>
<feature type="domain" description="Exonuclease VII large subunit C-terminal" evidence="7">
    <location>
        <begin position="140"/>
        <end position="455"/>
    </location>
</feature>
<keyword evidence="1 5" id="KW-0963">Cytoplasm</keyword>
<dbReference type="InterPro" id="IPR003753">
    <property type="entry name" value="Exonuc_VII_L"/>
</dbReference>
<comment type="similarity">
    <text evidence="5 6">Belongs to the XseA family.</text>
</comment>
<dbReference type="GO" id="GO:0008855">
    <property type="term" value="F:exodeoxyribonuclease VII activity"/>
    <property type="evidence" value="ECO:0007669"/>
    <property type="project" value="UniProtKB-UniRule"/>
</dbReference>
<dbReference type="HAMAP" id="MF_00378">
    <property type="entry name" value="Exonuc_7_L"/>
    <property type="match status" value="1"/>
</dbReference>
<dbReference type="GO" id="GO:0003676">
    <property type="term" value="F:nucleic acid binding"/>
    <property type="evidence" value="ECO:0007669"/>
    <property type="project" value="InterPro"/>
</dbReference>
<dbReference type="Proteomes" id="UP000654993">
    <property type="component" value="Unassembled WGS sequence"/>
</dbReference>
<evidence type="ECO:0000259" key="7">
    <source>
        <dbReference type="Pfam" id="PF02601"/>
    </source>
</evidence>
<evidence type="ECO:0000256" key="6">
    <source>
        <dbReference type="RuleBase" id="RU004355"/>
    </source>
</evidence>
<dbReference type="CDD" id="cd04489">
    <property type="entry name" value="ExoVII_LU_OBF"/>
    <property type="match status" value="1"/>
</dbReference>
<reference evidence="9" key="1">
    <citation type="submission" date="2020-08" db="EMBL/GenBank/DDBJ databases">
        <authorList>
            <person name="Uke A."/>
            <person name="Chhe C."/>
            <person name="Baramee S."/>
            <person name="Kosugi A."/>
        </authorList>
    </citation>
    <scope>NUCLEOTIDE SEQUENCE</scope>
    <source>
        <strain evidence="9">DA-C8</strain>
    </source>
</reference>
<dbReference type="PANTHER" id="PTHR30008">
    <property type="entry name" value="EXODEOXYRIBONUCLEASE 7 LARGE SUBUNIT"/>
    <property type="match status" value="1"/>
</dbReference>
<feature type="domain" description="OB-fold nucleic acid binding" evidence="8">
    <location>
        <begin position="22"/>
        <end position="117"/>
    </location>
</feature>
<dbReference type="EMBL" id="BMAQ01000001">
    <property type="protein sequence ID" value="GFR36787.1"/>
    <property type="molecule type" value="Genomic_DNA"/>
</dbReference>
<dbReference type="AlphaFoldDB" id="A0A916VE24"/>
<reference evidence="9" key="2">
    <citation type="journal article" date="2021" name="Data Brief">
        <title>Draft genome sequence data of the facultative, thermophilic, xylanolytic bacterium Paenibacillus sp. strain DA-C8.</title>
        <authorList>
            <person name="Chhe C."/>
            <person name="Uke A."/>
            <person name="Baramee S."/>
            <person name="Ungkulpasvich U."/>
            <person name="Tachaapaikoon C."/>
            <person name="Pason P."/>
            <person name="Waeonukul R."/>
            <person name="Ratanakhanokchai K."/>
            <person name="Kosugi A."/>
        </authorList>
    </citation>
    <scope>NUCLEOTIDE SEQUENCE</scope>
    <source>
        <strain evidence="9">DA-C8</strain>
    </source>
</reference>
<evidence type="ECO:0000256" key="1">
    <source>
        <dbReference type="ARBA" id="ARBA00022490"/>
    </source>
</evidence>
<keyword evidence="2 5" id="KW-0540">Nuclease</keyword>
<dbReference type="NCBIfam" id="TIGR00237">
    <property type="entry name" value="xseA"/>
    <property type="match status" value="1"/>
</dbReference>
<evidence type="ECO:0000313" key="10">
    <source>
        <dbReference type="Proteomes" id="UP000654993"/>
    </source>
</evidence>
<accession>A0A916VE24</accession>
<name>A0A916VE24_9BACL</name>
<dbReference type="GO" id="GO:0006308">
    <property type="term" value="P:DNA catabolic process"/>
    <property type="evidence" value="ECO:0007669"/>
    <property type="project" value="UniProtKB-UniRule"/>
</dbReference>
<comment type="subunit">
    <text evidence="5">Heterooligomer composed of large and small subunits.</text>
</comment>